<sequence>MTNNNLEAIIQQATMMVRRTSEVDRSNTLATIRGEENGRSLRAMRMWELQDSEYDQKRRGSTWEEYLVSDEDVVGDLLSRNSKYDKRGEA</sequence>
<accession>A0A9D4U237</accession>
<keyword evidence="2" id="KW-1185">Reference proteome</keyword>
<organism evidence="1 2">
    <name type="scientific">Adiantum capillus-veneris</name>
    <name type="common">Maidenhair fern</name>
    <dbReference type="NCBI Taxonomy" id="13818"/>
    <lineage>
        <taxon>Eukaryota</taxon>
        <taxon>Viridiplantae</taxon>
        <taxon>Streptophyta</taxon>
        <taxon>Embryophyta</taxon>
        <taxon>Tracheophyta</taxon>
        <taxon>Polypodiopsida</taxon>
        <taxon>Polypodiidae</taxon>
        <taxon>Polypodiales</taxon>
        <taxon>Pteridineae</taxon>
        <taxon>Pteridaceae</taxon>
        <taxon>Vittarioideae</taxon>
        <taxon>Adiantum</taxon>
    </lineage>
</organism>
<dbReference type="Proteomes" id="UP000886520">
    <property type="component" value="Chromosome 24"/>
</dbReference>
<evidence type="ECO:0000313" key="2">
    <source>
        <dbReference type="Proteomes" id="UP000886520"/>
    </source>
</evidence>
<gene>
    <name evidence="1" type="ORF">GOP47_0024395</name>
</gene>
<reference evidence="1" key="1">
    <citation type="submission" date="2021-01" db="EMBL/GenBank/DDBJ databases">
        <title>Adiantum capillus-veneris genome.</title>
        <authorList>
            <person name="Fang Y."/>
            <person name="Liao Q."/>
        </authorList>
    </citation>
    <scope>NUCLEOTIDE SEQUENCE</scope>
    <source>
        <strain evidence="1">H3</strain>
        <tissue evidence="1">Leaf</tissue>
    </source>
</reference>
<protein>
    <submittedName>
        <fullName evidence="1">Uncharacterized protein</fullName>
    </submittedName>
</protein>
<comment type="caution">
    <text evidence="1">The sequence shown here is derived from an EMBL/GenBank/DDBJ whole genome shotgun (WGS) entry which is preliminary data.</text>
</comment>
<dbReference type="AlphaFoldDB" id="A0A9D4U237"/>
<name>A0A9D4U237_ADICA</name>
<evidence type="ECO:0000313" key="1">
    <source>
        <dbReference type="EMBL" id="KAI5059975.1"/>
    </source>
</evidence>
<proteinExistence type="predicted"/>
<dbReference type="EMBL" id="JABFUD020000024">
    <property type="protein sequence ID" value="KAI5059975.1"/>
    <property type="molecule type" value="Genomic_DNA"/>
</dbReference>